<dbReference type="GeneID" id="22587206"/>
<dbReference type="AlphaFoldDB" id="A0A0A0HV55"/>
<evidence type="ECO:0000313" key="3">
    <source>
        <dbReference type="Proteomes" id="UP000001628"/>
    </source>
</evidence>
<name>A0A0A0HV55_PARBD</name>
<protein>
    <recommendedName>
        <fullName evidence="4">Secreted protein</fullName>
    </recommendedName>
</protein>
<evidence type="ECO:0008006" key="4">
    <source>
        <dbReference type="Google" id="ProtNLM"/>
    </source>
</evidence>
<evidence type="ECO:0000313" key="2">
    <source>
        <dbReference type="EMBL" id="KGM92487.1"/>
    </source>
</evidence>
<keyword evidence="1" id="KW-0732">Signal</keyword>
<sequence length="146" mass="15936">MTASASLLAFSAVLLLPKNQAGVCSSERSHPSNSPLGILFESSRLSDLLWAPGEHLSCLRVQLKCPGESKTVGVGKLGPHIFKERKRELVKNPNLSHPQHTHGPTPPRKVCVLVLLSKFSEGRLDTENEISDSFNPNYYFSGSGRT</sequence>
<dbReference type="Proteomes" id="UP000001628">
    <property type="component" value="Unassembled WGS sequence"/>
</dbReference>
<accession>A0A0A0HV55</accession>
<dbReference type="InParanoid" id="A0A0A0HV55"/>
<dbReference type="KEGG" id="pbn:PADG_11309"/>
<proteinExistence type="predicted"/>
<dbReference type="RefSeq" id="XP_010757867.1">
    <property type="nucleotide sequence ID" value="XM_010759565.1"/>
</dbReference>
<gene>
    <name evidence="2" type="ORF">PADG_11309</name>
</gene>
<dbReference type="EMBL" id="KN275958">
    <property type="protein sequence ID" value="KGM92487.1"/>
    <property type="molecule type" value="Genomic_DNA"/>
</dbReference>
<dbReference type="VEuPathDB" id="FungiDB:PADG_11309"/>
<organism evidence="2 3">
    <name type="scientific">Paracoccidioides brasiliensis (strain Pb18)</name>
    <dbReference type="NCBI Taxonomy" id="502780"/>
    <lineage>
        <taxon>Eukaryota</taxon>
        <taxon>Fungi</taxon>
        <taxon>Dikarya</taxon>
        <taxon>Ascomycota</taxon>
        <taxon>Pezizomycotina</taxon>
        <taxon>Eurotiomycetes</taxon>
        <taxon>Eurotiomycetidae</taxon>
        <taxon>Onygenales</taxon>
        <taxon>Ajellomycetaceae</taxon>
        <taxon>Paracoccidioides</taxon>
    </lineage>
</organism>
<dbReference type="HOGENOM" id="CLU_1778043_0_0_1"/>
<keyword evidence="3" id="KW-1185">Reference proteome</keyword>
<evidence type="ECO:0000256" key="1">
    <source>
        <dbReference type="SAM" id="SignalP"/>
    </source>
</evidence>
<reference evidence="2 3" key="1">
    <citation type="journal article" date="2011" name="PLoS Genet.">
        <title>Comparative genomic analysis of human fungal pathogens causing paracoccidioidomycosis.</title>
        <authorList>
            <person name="Desjardins C.A."/>
            <person name="Champion M.D."/>
            <person name="Holder J.W."/>
            <person name="Muszewska A."/>
            <person name="Goldberg J."/>
            <person name="Bailao A.M."/>
            <person name="Brigido M.M."/>
            <person name="Ferreira M.E."/>
            <person name="Garcia A.M."/>
            <person name="Grynberg M."/>
            <person name="Gujja S."/>
            <person name="Heiman D.I."/>
            <person name="Henn M.R."/>
            <person name="Kodira C.D."/>
            <person name="Leon-Narvaez H."/>
            <person name="Longo L.V."/>
            <person name="Ma L.J."/>
            <person name="Malavazi I."/>
            <person name="Matsuo A.L."/>
            <person name="Morais F.V."/>
            <person name="Pereira M."/>
            <person name="Rodriguez-Brito S."/>
            <person name="Sakthikumar S."/>
            <person name="Salem-Izacc S.M."/>
            <person name="Sykes S.M."/>
            <person name="Teixeira M.M."/>
            <person name="Vallejo M.C."/>
            <person name="Walter M.E."/>
            <person name="Yandava C."/>
            <person name="Young S."/>
            <person name="Zeng Q."/>
            <person name="Zucker J."/>
            <person name="Felipe M.S."/>
            <person name="Goldman G.H."/>
            <person name="Haas B.J."/>
            <person name="McEwen J.G."/>
            <person name="Nino-Vega G."/>
            <person name="Puccia R."/>
            <person name="San-Blas G."/>
            <person name="Soares C.M."/>
            <person name="Birren B.W."/>
            <person name="Cuomo C.A."/>
        </authorList>
    </citation>
    <scope>NUCLEOTIDE SEQUENCE [LARGE SCALE GENOMIC DNA]</scope>
    <source>
        <strain evidence="2 3">Pb18</strain>
    </source>
</reference>
<feature type="chain" id="PRO_5001970385" description="Secreted protein" evidence="1">
    <location>
        <begin position="22"/>
        <end position="146"/>
    </location>
</feature>
<feature type="signal peptide" evidence="1">
    <location>
        <begin position="1"/>
        <end position="21"/>
    </location>
</feature>